<dbReference type="AlphaFoldDB" id="A0AAE1CYE8"/>
<name>A0AAE1CYE8_9GAST</name>
<accession>A0AAE1CYE8</accession>
<keyword evidence="2" id="KW-1185">Reference proteome</keyword>
<dbReference type="EMBL" id="JAWDGP010006298">
    <property type="protein sequence ID" value="KAK3743805.1"/>
    <property type="molecule type" value="Genomic_DNA"/>
</dbReference>
<reference evidence="1" key="1">
    <citation type="journal article" date="2023" name="G3 (Bethesda)">
        <title>A reference genome for the long-term kleptoplast-retaining sea slug Elysia crispata morphotype clarki.</title>
        <authorList>
            <person name="Eastman K.E."/>
            <person name="Pendleton A.L."/>
            <person name="Shaikh M.A."/>
            <person name="Suttiyut T."/>
            <person name="Ogas R."/>
            <person name="Tomko P."/>
            <person name="Gavelis G."/>
            <person name="Widhalm J.R."/>
            <person name="Wisecaver J.H."/>
        </authorList>
    </citation>
    <scope>NUCLEOTIDE SEQUENCE</scope>
    <source>
        <strain evidence="1">ECLA1</strain>
    </source>
</reference>
<evidence type="ECO:0000313" key="2">
    <source>
        <dbReference type="Proteomes" id="UP001283361"/>
    </source>
</evidence>
<protein>
    <submittedName>
        <fullName evidence="1">Uncharacterized protein</fullName>
    </submittedName>
</protein>
<dbReference type="Proteomes" id="UP001283361">
    <property type="component" value="Unassembled WGS sequence"/>
</dbReference>
<evidence type="ECO:0000313" key="1">
    <source>
        <dbReference type="EMBL" id="KAK3743805.1"/>
    </source>
</evidence>
<proteinExistence type="predicted"/>
<organism evidence="1 2">
    <name type="scientific">Elysia crispata</name>
    <name type="common">lettuce slug</name>
    <dbReference type="NCBI Taxonomy" id="231223"/>
    <lineage>
        <taxon>Eukaryota</taxon>
        <taxon>Metazoa</taxon>
        <taxon>Spiralia</taxon>
        <taxon>Lophotrochozoa</taxon>
        <taxon>Mollusca</taxon>
        <taxon>Gastropoda</taxon>
        <taxon>Heterobranchia</taxon>
        <taxon>Euthyneura</taxon>
        <taxon>Panpulmonata</taxon>
        <taxon>Sacoglossa</taxon>
        <taxon>Placobranchoidea</taxon>
        <taxon>Plakobranchidae</taxon>
        <taxon>Elysia</taxon>
    </lineage>
</organism>
<gene>
    <name evidence="1" type="ORF">RRG08_043536</name>
</gene>
<sequence length="133" mass="14882">MRQVACEAALHISCHQQGVVVATINTGWIRKTSSEPPDVLLSATALKHVKVQLTSQRQSPGPAIMWGSTDKWRVSMRLIWHSNINQRARLYVAGRVHLSDGWHLSTVARRYVRVKNGPLSRGVSALFVSENLF</sequence>
<comment type="caution">
    <text evidence="1">The sequence shown here is derived from an EMBL/GenBank/DDBJ whole genome shotgun (WGS) entry which is preliminary data.</text>
</comment>